<evidence type="ECO:0000313" key="5">
    <source>
        <dbReference type="EMBL" id="GAA4006014.1"/>
    </source>
</evidence>
<dbReference type="Gene3D" id="3.40.190.10">
    <property type="entry name" value="Periplasmic binding protein-like II"/>
    <property type="match status" value="1"/>
</dbReference>
<reference evidence="6" key="1">
    <citation type="journal article" date="2019" name="Int. J. Syst. Evol. Microbiol.">
        <title>The Global Catalogue of Microorganisms (GCM) 10K type strain sequencing project: providing services to taxonomists for standard genome sequencing and annotation.</title>
        <authorList>
            <consortium name="The Broad Institute Genomics Platform"/>
            <consortium name="The Broad Institute Genome Sequencing Center for Infectious Disease"/>
            <person name="Wu L."/>
            <person name="Ma J."/>
        </authorList>
    </citation>
    <scope>NUCLEOTIDE SEQUENCE [LARGE SCALE GENOMIC DNA]</scope>
    <source>
        <strain evidence="6">JCM 17561</strain>
    </source>
</reference>
<dbReference type="Gene3D" id="3.10.105.10">
    <property type="entry name" value="Dipeptide-binding Protein, Domain 3"/>
    <property type="match status" value="1"/>
</dbReference>
<dbReference type="InterPro" id="IPR030678">
    <property type="entry name" value="Peptide/Ni-bd"/>
</dbReference>
<organism evidence="5 6">
    <name type="scientific">Comamonas faecalis</name>
    <dbReference type="NCBI Taxonomy" id="1387849"/>
    <lineage>
        <taxon>Bacteria</taxon>
        <taxon>Pseudomonadati</taxon>
        <taxon>Pseudomonadota</taxon>
        <taxon>Betaproteobacteria</taxon>
        <taxon>Burkholderiales</taxon>
        <taxon>Comamonadaceae</taxon>
        <taxon>Comamonas</taxon>
    </lineage>
</organism>
<name>A0ABP7S3I3_9BURK</name>
<dbReference type="EMBL" id="BAABBP010000048">
    <property type="protein sequence ID" value="GAA4006014.1"/>
    <property type="molecule type" value="Genomic_DNA"/>
</dbReference>
<evidence type="ECO:0000259" key="4">
    <source>
        <dbReference type="Pfam" id="PF00496"/>
    </source>
</evidence>
<dbReference type="RefSeq" id="WP_344869969.1">
    <property type="nucleotide sequence ID" value="NZ_BAABBP010000048.1"/>
</dbReference>
<dbReference type="InterPro" id="IPR039424">
    <property type="entry name" value="SBP_5"/>
</dbReference>
<keyword evidence="2 3" id="KW-0732">Signal</keyword>
<comment type="caution">
    <text evidence="5">The sequence shown here is derived from an EMBL/GenBank/DDBJ whole genome shotgun (WGS) entry which is preliminary data.</text>
</comment>
<dbReference type="SUPFAM" id="SSF53850">
    <property type="entry name" value="Periplasmic binding protein-like II"/>
    <property type="match status" value="1"/>
</dbReference>
<protein>
    <submittedName>
        <fullName evidence="5">ABC transporter substrate-binding protein</fullName>
    </submittedName>
</protein>
<feature type="signal peptide" evidence="3">
    <location>
        <begin position="1"/>
        <end position="25"/>
    </location>
</feature>
<gene>
    <name evidence="5" type="ORF">GCM10022279_32540</name>
</gene>
<dbReference type="Pfam" id="PF00496">
    <property type="entry name" value="SBP_bac_5"/>
    <property type="match status" value="1"/>
</dbReference>
<evidence type="ECO:0000256" key="2">
    <source>
        <dbReference type="ARBA" id="ARBA00022729"/>
    </source>
</evidence>
<keyword evidence="6" id="KW-1185">Reference proteome</keyword>
<dbReference type="Proteomes" id="UP001501627">
    <property type="component" value="Unassembled WGS sequence"/>
</dbReference>
<comment type="similarity">
    <text evidence="1">Belongs to the bacterial solute-binding protein 5 family.</text>
</comment>
<evidence type="ECO:0000256" key="3">
    <source>
        <dbReference type="SAM" id="SignalP"/>
    </source>
</evidence>
<proteinExistence type="inferred from homology"/>
<dbReference type="PIRSF" id="PIRSF002741">
    <property type="entry name" value="MppA"/>
    <property type="match status" value="1"/>
</dbReference>
<evidence type="ECO:0000256" key="1">
    <source>
        <dbReference type="ARBA" id="ARBA00005695"/>
    </source>
</evidence>
<dbReference type="InterPro" id="IPR000914">
    <property type="entry name" value="SBP_5_dom"/>
</dbReference>
<feature type="domain" description="Solute-binding protein family 5" evidence="4">
    <location>
        <begin position="77"/>
        <end position="443"/>
    </location>
</feature>
<accession>A0ABP7S3I3</accession>
<sequence length="530" mass="58233">MKRVLKSMLAALALGGLLAAGTALAQEAPRRGGMLVVGSTQQTRVLNAALQSGPATVIPSAQLFASLVRFDAGHDREPQPYLASAWKWADDHRSITFTLREGAVFHDGQPITSEDVAFSIMAVKANTSLYAMLDSIERVDTPDPLTAVVHLSRPNPALLYALSPALAPIMPKHIYATEKPTDLRTHPRNTKDVVGSGPFMLERFVPGKELLLKRFDKFFIEGRPYLDKVLLQTSADPTTLMLSVPRGDVHLFPFIASRNAARPVEASKAVTILEQGYAGAAPLHWLELNTARKPFDDRRVRQAIAYAIDKKFIVQAMYGGWGKPAIGPLSSSSPFAVATNEYPLDLDRARTLLDEAGLKPDGNGVRFKMTVDVMVAGQADRILGQYAQSQLKKIGIDAQLRISPDFPTWAQRMAAHDFDMSTDQSWTWVDPAIGVNRTYLSSNIQPVVWTNNASYKNPQVDHLLEQASAELDPAKRKALYQEFQQIVTEDSPLVYVAEIAYHTVASTRVGNPPTGLFGMLAPLDEVWLKP</sequence>
<dbReference type="PANTHER" id="PTHR30290">
    <property type="entry name" value="PERIPLASMIC BINDING COMPONENT OF ABC TRANSPORTER"/>
    <property type="match status" value="1"/>
</dbReference>
<feature type="chain" id="PRO_5045313350" evidence="3">
    <location>
        <begin position="26"/>
        <end position="530"/>
    </location>
</feature>
<dbReference type="CDD" id="cd08517">
    <property type="entry name" value="PBP2_NikA_DppA_OppA_like_13"/>
    <property type="match status" value="1"/>
</dbReference>
<dbReference type="PANTHER" id="PTHR30290:SF38">
    <property type="entry name" value="D,D-DIPEPTIDE-BINDING PERIPLASMIC PROTEIN DDPA-RELATED"/>
    <property type="match status" value="1"/>
</dbReference>
<evidence type="ECO:0000313" key="6">
    <source>
        <dbReference type="Proteomes" id="UP001501627"/>
    </source>
</evidence>